<evidence type="ECO:0008006" key="4">
    <source>
        <dbReference type="Google" id="ProtNLM"/>
    </source>
</evidence>
<name>A0A086Y453_9RHOB</name>
<dbReference type="STRING" id="1105367.CG50_12760"/>
<comment type="caution">
    <text evidence="2">The sequence shown here is derived from an EMBL/GenBank/DDBJ whole genome shotgun (WGS) entry which is preliminary data.</text>
</comment>
<sequence length="235" mass="24879">MALSSAALPSTPAHADQSDRIVFRFSLAGLPAGELRIDGKIAGSGYAASGSVATTGLFGALSRIRYDATVQGRHDGAGFHPIEFNETATRGSRNVTYRMVFRDGTPVSVSQTPARKPRSTDVDPRAQGGTIDPLTALYAVLRDVDKSEACTLSVYMFDGTKRSHVGLGKPAPTPDGGVTCAGDYRRIGGFSAKEMADKSVFPFTLTYAPAPEPGRLRVVSIVTDTILGKGRLTRQ</sequence>
<dbReference type="InterPro" id="IPR021457">
    <property type="entry name" value="DUF3108"/>
</dbReference>
<proteinExistence type="predicted"/>
<dbReference type="EMBL" id="JFZB01000005">
    <property type="protein sequence ID" value="KFI29053.1"/>
    <property type="molecule type" value="Genomic_DNA"/>
</dbReference>
<dbReference type="Pfam" id="PF11306">
    <property type="entry name" value="DUF3108"/>
    <property type="match status" value="1"/>
</dbReference>
<dbReference type="Proteomes" id="UP000028824">
    <property type="component" value="Unassembled WGS sequence"/>
</dbReference>
<dbReference type="AlphaFoldDB" id="A0A086Y453"/>
<evidence type="ECO:0000313" key="2">
    <source>
        <dbReference type="EMBL" id="KFI29053.1"/>
    </source>
</evidence>
<feature type="region of interest" description="Disordered" evidence="1">
    <location>
        <begin position="106"/>
        <end position="127"/>
    </location>
</feature>
<evidence type="ECO:0000313" key="3">
    <source>
        <dbReference type="Proteomes" id="UP000028824"/>
    </source>
</evidence>
<dbReference type="eggNOG" id="ENOG503082Q">
    <property type="taxonomic scope" value="Bacteria"/>
</dbReference>
<keyword evidence="3" id="KW-1185">Reference proteome</keyword>
<evidence type="ECO:0000256" key="1">
    <source>
        <dbReference type="SAM" id="MobiDB-lite"/>
    </source>
</evidence>
<dbReference type="OrthoDB" id="7844015at2"/>
<reference evidence="2 3" key="1">
    <citation type="submission" date="2014-03" db="EMBL/GenBank/DDBJ databases">
        <title>Genome of Paenirhodobacter enshiensis DW2-9.</title>
        <authorList>
            <person name="Wang D."/>
            <person name="Wang G."/>
        </authorList>
    </citation>
    <scope>NUCLEOTIDE SEQUENCE [LARGE SCALE GENOMIC DNA]</scope>
    <source>
        <strain evidence="2 3">DW2-9</strain>
    </source>
</reference>
<gene>
    <name evidence="2" type="ORF">CG50_12760</name>
</gene>
<protein>
    <recommendedName>
        <fullName evidence="4">DUF3108 domain-containing protein</fullName>
    </recommendedName>
</protein>
<organism evidence="2 3">
    <name type="scientific">Paenirhodobacter enshiensis</name>
    <dbReference type="NCBI Taxonomy" id="1105367"/>
    <lineage>
        <taxon>Bacteria</taxon>
        <taxon>Pseudomonadati</taxon>
        <taxon>Pseudomonadota</taxon>
        <taxon>Alphaproteobacteria</taxon>
        <taxon>Rhodobacterales</taxon>
        <taxon>Rhodobacter group</taxon>
        <taxon>Paenirhodobacter</taxon>
    </lineage>
</organism>
<accession>A0A086Y453</accession>